<dbReference type="Proteomes" id="UP000694844">
    <property type="component" value="Chromosome 1"/>
</dbReference>
<name>A0A8B8DSP6_CRAVI</name>
<evidence type="ECO:0000313" key="4">
    <source>
        <dbReference type="RefSeq" id="XP_022331252.1"/>
    </source>
</evidence>
<dbReference type="GeneID" id="111129268"/>
<reference evidence="3" key="1">
    <citation type="submission" date="2024-06" db="UniProtKB">
        <authorList>
            <consortium name="RefSeq"/>
        </authorList>
    </citation>
    <scope>NUCLEOTIDE SEQUENCE [LARGE SCALE GENOMIC DNA]</scope>
</reference>
<proteinExistence type="predicted"/>
<feature type="region of interest" description="Disordered" evidence="2">
    <location>
        <begin position="127"/>
        <end position="147"/>
    </location>
</feature>
<dbReference type="RefSeq" id="XP_022331252.1">
    <property type="nucleotide sequence ID" value="XM_022475544.1"/>
</dbReference>
<sequence length="227" mass="26160">MRALMAADLGEFTPEDLLYEFYTRTTAEIADMKRDRRLLEARNPQTFKDIIVKREECAVLQSRIINMEKELQDLRERSRLVKEIRRLTRCKEESQHPLGSTELGKCVTLPDIHKRRRVHVLRVHDTAAPPQSRGCPPGLARDSHSTPSLPSIIRPQQQPMSKYVNEKAVFCGQRGVDRANHLTLENKRVKSLTNATERRPGCSPMKTDQVLPNIRRRNVPGYCRAQN</sequence>
<dbReference type="KEGG" id="cvn:111129268"/>
<dbReference type="OrthoDB" id="6207046at2759"/>
<evidence type="ECO:0000313" key="3">
    <source>
        <dbReference type="Proteomes" id="UP000694844"/>
    </source>
</evidence>
<protein>
    <submittedName>
        <fullName evidence="4">Uncharacterized protein LOC111129268</fullName>
    </submittedName>
</protein>
<reference evidence="4" key="2">
    <citation type="submission" date="2025-08" db="UniProtKB">
        <authorList>
            <consortium name="RefSeq"/>
        </authorList>
    </citation>
    <scope>IDENTIFICATION</scope>
    <source>
        <tissue evidence="4">Whole sample</tissue>
    </source>
</reference>
<gene>
    <name evidence="4" type="primary">LOC111129268</name>
</gene>
<feature type="coiled-coil region" evidence="1">
    <location>
        <begin position="22"/>
        <end position="84"/>
    </location>
</feature>
<evidence type="ECO:0000256" key="2">
    <source>
        <dbReference type="SAM" id="MobiDB-lite"/>
    </source>
</evidence>
<evidence type="ECO:0000256" key="1">
    <source>
        <dbReference type="SAM" id="Coils"/>
    </source>
</evidence>
<accession>A0A8B8DSP6</accession>
<dbReference type="AlphaFoldDB" id="A0A8B8DSP6"/>
<keyword evidence="1" id="KW-0175">Coiled coil</keyword>
<organism evidence="3 4">
    <name type="scientific">Crassostrea virginica</name>
    <name type="common">Eastern oyster</name>
    <dbReference type="NCBI Taxonomy" id="6565"/>
    <lineage>
        <taxon>Eukaryota</taxon>
        <taxon>Metazoa</taxon>
        <taxon>Spiralia</taxon>
        <taxon>Lophotrochozoa</taxon>
        <taxon>Mollusca</taxon>
        <taxon>Bivalvia</taxon>
        <taxon>Autobranchia</taxon>
        <taxon>Pteriomorphia</taxon>
        <taxon>Ostreida</taxon>
        <taxon>Ostreoidea</taxon>
        <taxon>Ostreidae</taxon>
        <taxon>Crassostrea</taxon>
    </lineage>
</organism>
<keyword evidence="3" id="KW-1185">Reference proteome</keyword>